<dbReference type="Pfam" id="PF18927">
    <property type="entry name" value="CrtO"/>
    <property type="match status" value="1"/>
</dbReference>
<dbReference type="Proteomes" id="UP000256919">
    <property type="component" value="Unassembled WGS sequence"/>
</dbReference>
<keyword evidence="5" id="KW-0732">Signal</keyword>
<dbReference type="GO" id="GO:0016746">
    <property type="term" value="F:acyltransferase activity"/>
    <property type="evidence" value="ECO:0007669"/>
    <property type="project" value="UniProtKB-KW"/>
</dbReference>
<dbReference type="AlphaFoldDB" id="A0A3D9LL78"/>
<evidence type="ECO:0000256" key="8">
    <source>
        <dbReference type="ARBA" id="ARBA00023315"/>
    </source>
</evidence>
<evidence type="ECO:0000256" key="1">
    <source>
        <dbReference type="ARBA" id="ARBA00004162"/>
    </source>
</evidence>
<dbReference type="InterPro" id="IPR044021">
    <property type="entry name" value="CrtO"/>
</dbReference>
<dbReference type="GO" id="GO:0005886">
    <property type="term" value="C:plasma membrane"/>
    <property type="evidence" value="ECO:0007669"/>
    <property type="project" value="UniProtKB-SubCell"/>
</dbReference>
<evidence type="ECO:0000256" key="12">
    <source>
        <dbReference type="ARBA" id="ARBA00025324"/>
    </source>
</evidence>
<keyword evidence="15" id="KW-1185">Reference proteome</keyword>
<evidence type="ECO:0000256" key="10">
    <source>
        <dbReference type="ARBA" id="ARBA00023603"/>
    </source>
</evidence>
<evidence type="ECO:0000313" key="14">
    <source>
        <dbReference type="EMBL" id="REE08005.1"/>
    </source>
</evidence>
<evidence type="ECO:0000256" key="5">
    <source>
        <dbReference type="ARBA" id="ARBA00022729"/>
    </source>
</evidence>
<evidence type="ECO:0000256" key="2">
    <source>
        <dbReference type="ARBA" id="ARBA00022475"/>
    </source>
</evidence>
<evidence type="ECO:0000256" key="13">
    <source>
        <dbReference type="SAM" id="Phobius"/>
    </source>
</evidence>
<name>A0A3D9LL78_9FLAO</name>
<evidence type="ECO:0000256" key="11">
    <source>
        <dbReference type="ARBA" id="ARBA00023667"/>
    </source>
</evidence>
<proteinExistence type="inferred from homology"/>
<dbReference type="RefSeq" id="WP_115812180.1">
    <property type="nucleotide sequence ID" value="NZ_QREI01000009.1"/>
</dbReference>
<evidence type="ECO:0000256" key="4">
    <source>
        <dbReference type="ARBA" id="ARBA00022692"/>
    </source>
</evidence>
<feature type="transmembrane region" description="Helical" evidence="13">
    <location>
        <begin position="6"/>
        <end position="28"/>
    </location>
</feature>
<evidence type="ECO:0000256" key="7">
    <source>
        <dbReference type="ARBA" id="ARBA00023136"/>
    </source>
</evidence>
<dbReference type="UniPathway" id="UPA00029">
    <property type="reaction ID" value="UER00560"/>
</dbReference>
<comment type="function">
    <text evidence="12">Catalyzes the acylation of glycosyl-4,4'-diaponeurosporenoate, i.e. the esterification of glucose at the C6'' position with the carboxyl group of the C(15) fatty acid 12-methyltetradecanoic acid, to yield staphyloxanthin. This is the last step in the biosynthesis of this orange pigment, present in most staphylococci strains.</text>
</comment>
<comment type="similarity">
    <text evidence="10">Belongs to the acyltransferase CrtO family.</text>
</comment>
<feature type="transmembrane region" description="Helical" evidence="13">
    <location>
        <begin position="117"/>
        <end position="135"/>
    </location>
</feature>
<comment type="subcellular location">
    <subcellularLocation>
        <location evidence="1">Cell membrane</location>
        <topology evidence="1">Single-pass membrane protein</topology>
    </subcellularLocation>
</comment>
<keyword evidence="4 13" id="KW-0812">Transmembrane</keyword>
<comment type="caution">
    <text evidence="14">The sequence shown here is derived from an EMBL/GenBank/DDBJ whole genome shotgun (WGS) entry which is preliminary data.</text>
</comment>
<sequence>MIILLYILQAITLTFISWTVGLLLNNAIKLRTFYGRISHLNFIKNDVLSKSIGLSKFGWIIKNSFFRVFNKNLNLKSRPNRDDLQRLRTEMVYAEIGHLIGFVFLLSVIVIKLWNGLFLSALILLLFNIIFNLYPTLLQQQNKTRIDDILR</sequence>
<dbReference type="OrthoDB" id="883215at2"/>
<protein>
    <recommendedName>
        <fullName evidence="11">Glycosyl-4,4'-diaponeurosporenoate acyltransferase</fullName>
    </recommendedName>
</protein>
<accession>A0A3D9LL78</accession>
<comment type="pathway">
    <text evidence="9">Carotenoid biosynthesis; staphyloxanthin biosynthesis; staphyloxanthin from farnesyl diphosphate: step 5/5.</text>
</comment>
<evidence type="ECO:0000256" key="6">
    <source>
        <dbReference type="ARBA" id="ARBA00022989"/>
    </source>
</evidence>
<reference evidence="14 15" key="1">
    <citation type="submission" date="2018-07" db="EMBL/GenBank/DDBJ databases">
        <title>Genomic Encyclopedia of Type Strains, Phase III (KMG-III): the genomes of soil and plant-associated and newly described type strains.</title>
        <authorList>
            <person name="Whitman W."/>
        </authorList>
    </citation>
    <scope>NUCLEOTIDE SEQUENCE [LARGE SCALE GENOMIC DNA]</scope>
    <source>
        <strain evidence="14 15">CECT 7948</strain>
    </source>
</reference>
<dbReference type="EMBL" id="QREI01000009">
    <property type="protein sequence ID" value="REE08005.1"/>
    <property type="molecule type" value="Genomic_DNA"/>
</dbReference>
<evidence type="ECO:0000313" key="15">
    <source>
        <dbReference type="Proteomes" id="UP000256919"/>
    </source>
</evidence>
<keyword evidence="6 13" id="KW-1133">Transmembrane helix</keyword>
<keyword evidence="8" id="KW-0012">Acyltransferase</keyword>
<keyword evidence="3" id="KW-0808">Transferase</keyword>
<gene>
    <name evidence="14" type="ORF">DFQ09_10966</name>
</gene>
<keyword evidence="2" id="KW-1003">Cell membrane</keyword>
<keyword evidence="7 13" id="KW-0472">Membrane</keyword>
<evidence type="ECO:0000256" key="3">
    <source>
        <dbReference type="ARBA" id="ARBA00022679"/>
    </source>
</evidence>
<feature type="transmembrane region" description="Helical" evidence="13">
    <location>
        <begin position="91"/>
        <end position="111"/>
    </location>
</feature>
<organism evidence="14 15">
    <name type="scientific">Winogradskyella pacifica</name>
    <dbReference type="NCBI Taxonomy" id="664642"/>
    <lineage>
        <taxon>Bacteria</taxon>
        <taxon>Pseudomonadati</taxon>
        <taxon>Bacteroidota</taxon>
        <taxon>Flavobacteriia</taxon>
        <taxon>Flavobacteriales</taxon>
        <taxon>Flavobacteriaceae</taxon>
        <taxon>Winogradskyella</taxon>
    </lineage>
</organism>
<evidence type="ECO:0000256" key="9">
    <source>
        <dbReference type="ARBA" id="ARBA00023588"/>
    </source>
</evidence>